<evidence type="ECO:0000256" key="2">
    <source>
        <dbReference type="SAM" id="Phobius"/>
    </source>
</evidence>
<feature type="compositionally biased region" description="Low complexity" evidence="1">
    <location>
        <begin position="100"/>
        <end position="125"/>
    </location>
</feature>
<evidence type="ECO:0000256" key="1">
    <source>
        <dbReference type="SAM" id="MobiDB-lite"/>
    </source>
</evidence>
<dbReference type="RefSeq" id="WP_051905358.1">
    <property type="nucleotide sequence ID" value="NZ_CP011786.1"/>
</dbReference>
<evidence type="ECO:0008006" key="5">
    <source>
        <dbReference type="Google" id="ProtNLM"/>
    </source>
</evidence>
<reference evidence="3 4" key="1">
    <citation type="submission" date="2014-03" db="EMBL/GenBank/DDBJ databases">
        <title>Genomics of Bifidobacteria.</title>
        <authorList>
            <person name="Ventura M."/>
            <person name="Milani C."/>
            <person name="Lugli G.A."/>
        </authorList>
    </citation>
    <scope>NUCLEOTIDE SEQUENCE [LARGE SCALE GENOMIC DNA]</scope>
    <source>
        <strain evidence="3 4">DSM 22766</strain>
    </source>
</reference>
<accession>A0A086Z1W3</accession>
<gene>
    <name evidence="3" type="ORF">BACT_1217</name>
</gene>
<dbReference type="GO" id="GO:0005886">
    <property type="term" value="C:plasma membrane"/>
    <property type="evidence" value="ECO:0007669"/>
    <property type="project" value="TreeGrafter"/>
</dbReference>
<feature type="region of interest" description="Disordered" evidence="1">
    <location>
        <begin position="1"/>
        <end position="58"/>
    </location>
</feature>
<dbReference type="Proteomes" id="UP000029015">
    <property type="component" value="Unassembled WGS sequence"/>
</dbReference>
<feature type="transmembrane region" description="Helical" evidence="2">
    <location>
        <begin position="313"/>
        <end position="333"/>
    </location>
</feature>
<keyword evidence="2" id="KW-1133">Transmembrane helix</keyword>
<protein>
    <recommendedName>
        <fullName evidence="5">DUF805 domain-containing protein</fullName>
    </recommendedName>
</protein>
<dbReference type="Pfam" id="PF05656">
    <property type="entry name" value="DUF805"/>
    <property type="match status" value="1"/>
</dbReference>
<feature type="compositionally biased region" description="Low complexity" evidence="1">
    <location>
        <begin position="136"/>
        <end position="156"/>
    </location>
</feature>
<evidence type="ECO:0000313" key="3">
    <source>
        <dbReference type="EMBL" id="KFI40513.1"/>
    </source>
</evidence>
<dbReference type="InterPro" id="IPR008523">
    <property type="entry name" value="DUF805"/>
</dbReference>
<evidence type="ECO:0000313" key="4">
    <source>
        <dbReference type="Proteomes" id="UP000029015"/>
    </source>
</evidence>
<feature type="transmembrane region" description="Helical" evidence="2">
    <location>
        <begin position="271"/>
        <end position="293"/>
    </location>
</feature>
<dbReference type="PANTHER" id="PTHR34980:SF2">
    <property type="entry name" value="INNER MEMBRANE PROTEIN YHAH-RELATED"/>
    <property type="match status" value="1"/>
</dbReference>
<feature type="region of interest" description="Disordered" evidence="1">
    <location>
        <begin position="71"/>
        <end position="175"/>
    </location>
</feature>
<feature type="compositionally biased region" description="Polar residues" evidence="1">
    <location>
        <begin position="38"/>
        <end position="48"/>
    </location>
</feature>
<dbReference type="AlphaFoldDB" id="A0A086Z1W3"/>
<feature type="transmembrane region" description="Helical" evidence="2">
    <location>
        <begin position="241"/>
        <end position="259"/>
    </location>
</feature>
<keyword evidence="2" id="KW-0472">Membrane</keyword>
<feature type="compositionally biased region" description="Polar residues" evidence="1">
    <location>
        <begin position="1"/>
        <end position="11"/>
    </location>
</feature>
<sequence length="347" mass="37431">MTQWNDQTQGANGDPQAGTPQPIADQPGAGQSPDGQAPGTNQAANQQPYGGAQAYPYQLYGTGEEQPFYVQQPAYVRQQPYSQPEYGQQSAYGEQASPTGQPSQPPYGYGQQSQPSYGQPAASQPGAQGPFYGQAPDYGQGPDYGQPYGQQPSGPYMGDQPSLPQTTPMYTVPLGTGGEPPLNQPWYGISFGAAIKRFFSKYADFSGRASRGEFWWSFLFLLLVGLGLGIVTGQMGRFGSYISYIWDLAVLVPNISIAVRRLHDSNLSGLWILLPFGLTYGSIIAMAVTISHIGLDAFLSADATAITPASVKALSWEFFIMMAGFIVWLVFTVRQSDPHGARFDKTA</sequence>
<dbReference type="OrthoDB" id="9812349at2"/>
<name>A0A086Z1W3_9BIFI</name>
<proteinExistence type="predicted"/>
<keyword evidence="4" id="KW-1185">Reference proteome</keyword>
<organism evidence="3 4">
    <name type="scientific">Bifidobacterium actinocoloniiforme DSM 22766</name>
    <dbReference type="NCBI Taxonomy" id="1437605"/>
    <lineage>
        <taxon>Bacteria</taxon>
        <taxon>Bacillati</taxon>
        <taxon>Actinomycetota</taxon>
        <taxon>Actinomycetes</taxon>
        <taxon>Bifidobacteriales</taxon>
        <taxon>Bifidobacteriaceae</taxon>
        <taxon>Bifidobacterium</taxon>
    </lineage>
</organism>
<dbReference type="EMBL" id="JGYK01000001">
    <property type="protein sequence ID" value="KFI40513.1"/>
    <property type="molecule type" value="Genomic_DNA"/>
</dbReference>
<dbReference type="PANTHER" id="PTHR34980">
    <property type="entry name" value="INNER MEMBRANE PROTEIN-RELATED-RELATED"/>
    <property type="match status" value="1"/>
</dbReference>
<feature type="compositionally biased region" description="Polar residues" evidence="1">
    <location>
        <begin position="79"/>
        <end position="99"/>
    </location>
</feature>
<dbReference type="eggNOG" id="COG3152">
    <property type="taxonomic scope" value="Bacteria"/>
</dbReference>
<comment type="caution">
    <text evidence="3">The sequence shown here is derived from an EMBL/GenBank/DDBJ whole genome shotgun (WGS) entry which is preliminary data.</text>
</comment>
<feature type="transmembrane region" description="Helical" evidence="2">
    <location>
        <begin position="214"/>
        <end position="235"/>
    </location>
</feature>
<keyword evidence="2" id="KW-0812">Transmembrane</keyword>